<dbReference type="PANTHER" id="PTHR45661">
    <property type="entry name" value="SURFACE ANTIGEN"/>
    <property type="match status" value="1"/>
</dbReference>
<proteinExistence type="predicted"/>
<dbReference type="InterPro" id="IPR032675">
    <property type="entry name" value="LRR_dom_sf"/>
</dbReference>
<dbReference type="EMBL" id="BLQM01000124">
    <property type="protein sequence ID" value="GMH66660.1"/>
    <property type="molecule type" value="Genomic_DNA"/>
</dbReference>
<dbReference type="Proteomes" id="UP001162640">
    <property type="component" value="Unassembled WGS sequence"/>
</dbReference>
<comment type="caution">
    <text evidence="1">The sequence shown here is derived from an EMBL/GenBank/DDBJ whole genome shotgun (WGS) entry which is preliminary data.</text>
</comment>
<accession>A0A9W7AAZ8</accession>
<dbReference type="AlphaFoldDB" id="A0A9W7AAZ8"/>
<dbReference type="Gene3D" id="3.80.10.10">
    <property type="entry name" value="Ribonuclease Inhibitor"/>
    <property type="match status" value="1"/>
</dbReference>
<protein>
    <submittedName>
        <fullName evidence="1">Uncharacterized protein</fullName>
    </submittedName>
</protein>
<dbReference type="InterPro" id="IPR053139">
    <property type="entry name" value="Surface_bspA-like"/>
</dbReference>
<evidence type="ECO:0000313" key="1">
    <source>
        <dbReference type="EMBL" id="GMH66660.1"/>
    </source>
</evidence>
<dbReference type="PANTHER" id="PTHR45661:SF3">
    <property type="entry name" value="IG-LIKE DOMAIN-CONTAINING PROTEIN"/>
    <property type="match status" value="1"/>
</dbReference>
<dbReference type="SUPFAM" id="SSF52058">
    <property type="entry name" value="L domain-like"/>
    <property type="match status" value="1"/>
</dbReference>
<organism evidence="1 2">
    <name type="scientific">Triparma laevis f. inornata</name>
    <dbReference type="NCBI Taxonomy" id="1714386"/>
    <lineage>
        <taxon>Eukaryota</taxon>
        <taxon>Sar</taxon>
        <taxon>Stramenopiles</taxon>
        <taxon>Ochrophyta</taxon>
        <taxon>Bolidophyceae</taxon>
        <taxon>Parmales</taxon>
        <taxon>Triparmaceae</taxon>
        <taxon>Triparma</taxon>
    </lineage>
</organism>
<gene>
    <name evidence="1" type="ORF">TL16_g04481</name>
</gene>
<dbReference type="InterPro" id="IPR026906">
    <property type="entry name" value="LRR_5"/>
</dbReference>
<dbReference type="Pfam" id="PF13306">
    <property type="entry name" value="LRR_5"/>
    <property type="match status" value="1"/>
</dbReference>
<reference evidence="2" key="1">
    <citation type="journal article" date="2023" name="Commun. Biol.">
        <title>Genome analysis of Parmales, the sister group of diatoms, reveals the evolutionary specialization of diatoms from phago-mixotrophs to photoautotrophs.</title>
        <authorList>
            <person name="Ban H."/>
            <person name="Sato S."/>
            <person name="Yoshikawa S."/>
            <person name="Yamada K."/>
            <person name="Nakamura Y."/>
            <person name="Ichinomiya M."/>
            <person name="Sato N."/>
            <person name="Blanc-Mathieu R."/>
            <person name="Endo H."/>
            <person name="Kuwata A."/>
            <person name="Ogata H."/>
        </authorList>
    </citation>
    <scope>NUCLEOTIDE SEQUENCE [LARGE SCALE GENOMIC DNA]</scope>
</reference>
<name>A0A9W7AAZ8_9STRA</name>
<evidence type="ECO:0000313" key="2">
    <source>
        <dbReference type="Proteomes" id="UP001162640"/>
    </source>
</evidence>
<sequence>MNRPKSPEHTSIHNDIAFKRLKTSLENEEKEDPTIEITAVAIKMKTSTTTSTITSTTLSATPPNTSDFLNTNDFTRLFIPFAHTDTLMKLRLTSKTWKTITDIHIDNGIQAGTSMVHDGTDTAYGAIDVFKRKLITQVFVHHNATKIGTHACMHVSNLLIVDIPEGVESISMGAFWGCIHLKQVSFPSTLKSIKYRSFRNCSELKTAYLLHTKLEELGSNAFFGCKDLQSMTIPPSLKKFGSNVFEECYGLVSCEMRSKTFDNDAVVAYLRSIQSAFPTDDFMHTNDFKRRLVAFVSDDTLMELRSTMKAWRVVAKEVFNEGVASGAMMVCD</sequence>